<dbReference type="eggNOG" id="ENOG502Z8VU">
    <property type="taxonomic scope" value="Bacteria"/>
</dbReference>
<dbReference type="OrthoDB" id="9815616at2"/>
<dbReference type="InterPro" id="IPR013397">
    <property type="entry name" value="CRISPR-assoc_prot_Csy1"/>
</dbReference>
<organism evidence="1 2">
    <name type="scientific">Megasphaera vaginalis</name>
    <name type="common">ex Srinivasan et al. 2021</name>
    <dbReference type="NCBI Taxonomy" id="1111454"/>
    <lineage>
        <taxon>Bacteria</taxon>
        <taxon>Bacillati</taxon>
        <taxon>Bacillota</taxon>
        <taxon>Negativicutes</taxon>
        <taxon>Veillonellales</taxon>
        <taxon>Veillonellaceae</taxon>
        <taxon>Megasphaera</taxon>
    </lineage>
</organism>
<accession>U7UQP3</accession>
<reference evidence="1 2" key="1">
    <citation type="submission" date="2013-09" db="EMBL/GenBank/DDBJ databases">
        <authorList>
            <person name="Durkin A.S."/>
            <person name="Haft D.R."/>
            <person name="McCorrison J."/>
            <person name="Torralba M."/>
            <person name="Gillis M."/>
            <person name="Haft D.H."/>
            <person name="Methe B."/>
            <person name="Sutton G."/>
            <person name="Nelson K.E."/>
        </authorList>
    </citation>
    <scope>NUCLEOTIDE SEQUENCE [LARGE SCALE GENOMIC DNA]</scope>
    <source>
        <strain evidence="1 2">BV3C16-1</strain>
    </source>
</reference>
<dbReference type="AlphaFoldDB" id="U7UQP3"/>
<comment type="caution">
    <text evidence="1">The sequence shown here is derived from an EMBL/GenBank/DDBJ whole genome shotgun (WGS) entry which is preliminary data.</text>
</comment>
<dbReference type="Pfam" id="PF09611">
    <property type="entry name" value="Cas_Csy1"/>
    <property type="match status" value="1"/>
</dbReference>
<dbReference type="EMBL" id="AWXA01000008">
    <property type="protein sequence ID" value="ERT61752.1"/>
    <property type="molecule type" value="Genomic_DNA"/>
</dbReference>
<protein>
    <submittedName>
        <fullName evidence="1">Putative CRISPR type I-F/YPEST-associated protein Csy1</fullName>
    </submittedName>
</protein>
<dbReference type="STRING" id="1111454.HMPREF1250_2268"/>
<name>U7UQP3_9FIRM</name>
<dbReference type="RefSeq" id="WP_023053042.1">
    <property type="nucleotide sequence ID" value="NZ_AWXA01000008.1"/>
</dbReference>
<sequence>MSIFMDYLQQEAAKEKGAVSKEEWLRKTAKNAAKCTFATHVGKFVHPSADVKVLVKPNTVQDSPYVLTSAVRCPVDISTGASYLGAAKLLLLPLENGRTVYENFFDDSDFIKMEMQNLQADYQEIRRLILQAVQPDGCDVSDERLRQVYFPLKEDSYHLLTVLPPSSVMMELRKRLRDMENIKKMAKDKESESYGQPYAEVYDLTEVSFGGTKPQNISFLNNAAGGRTCLLPSNPPVLRARTVTKPRYDFFDTLWIRNFQIFFRQLHDVYTCKVNNRISRCRARNIEDTIIDQVVLNVYALRQVEPGWTDADNNYLPKDQKIWLDQKYDVIRAQEEEWQESIDKAFARWIMKSYERIMGKEKVQLGDGEFKALKHRIHTAIRETV</sequence>
<dbReference type="PATRIC" id="fig|1111454.3.peg.607"/>
<gene>
    <name evidence="1" type="ORF">HMPREF1250_2268</name>
</gene>
<evidence type="ECO:0000313" key="2">
    <source>
        <dbReference type="Proteomes" id="UP000017090"/>
    </source>
</evidence>
<keyword evidence="2" id="KW-1185">Reference proteome</keyword>
<proteinExistence type="predicted"/>
<dbReference type="Proteomes" id="UP000017090">
    <property type="component" value="Unassembled WGS sequence"/>
</dbReference>
<evidence type="ECO:0000313" key="1">
    <source>
        <dbReference type="EMBL" id="ERT61752.1"/>
    </source>
</evidence>